<dbReference type="OMA" id="PMVPVGW"/>
<dbReference type="Proteomes" id="UP000694388">
    <property type="component" value="Unplaced"/>
</dbReference>
<keyword evidence="3" id="KW-0271">Exosome</keyword>
<evidence type="ECO:0000256" key="3">
    <source>
        <dbReference type="ARBA" id="ARBA00022835"/>
    </source>
</evidence>
<keyword evidence="2" id="KW-0963">Cytoplasm</keyword>
<dbReference type="AlphaFoldDB" id="A0A8C4QC71"/>
<accession>A0A8C4QC71</accession>
<keyword evidence="6" id="KW-1185">Reference proteome</keyword>
<dbReference type="GO" id="GO:0000176">
    <property type="term" value="C:nuclear exosome (RNase complex)"/>
    <property type="evidence" value="ECO:0007669"/>
    <property type="project" value="TreeGrafter"/>
</dbReference>
<dbReference type="CDD" id="cd05791">
    <property type="entry name" value="S1_CSL4"/>
    <property type="match status" value="1"/>
</dbReference>
<dbReference type="Gene3D" id="2.40.50.140">
    <property type="entry name" value="Nucleic acid-binding proteins"/>
    <property type="match status" value="1"/>
</dbReference>
<dbReference type="Gene3D" id="2.40.50.100">
    <property type="match status" value="1"/>
</dbReference>
<dbReference type="PANTHER" id="PTHR12686">
    <property type="entry name" value="3'-5' EXORIBONUCLEASE CSL4-RELATED"/>
    <property type="match status" value="1"/>
</dbReference>
<evidence type="ECO:0000256" key="2">
    <source>
        <dbReference type="ARBA" id="ARBA00022490"/>
    </source>
</evidence>
<reference evidence="5" key="1">
    <citation type="submission" date="2025-05" db="UniProtKB">
        <authorList>
            <consortium name="Ensembl"/>
        </authorList>
    </citation>
    <scope>IDENTIFICATION</scope>
</reference>
<dbReference type="Ensembl" id="ENSEBUT00000013452.1">
    <property type="protein sequence ID" value="ENSEBUP00000012876.1"/>
    <property type="gene ID" value="ENSEBUG00000008164.1"/>
</dbReference>
<sequence length="198" mass="21891">MTFPFPKVCVPGERLCSVEECASGRGTFVRLGYVFSALAGYVRRRTEEADGNGLPVIEVVCDTQARVVPEIGTVITGKITSITPKLARCEIVFIESTPLKDVFRGVIRKEDVRATEKDKVEIYKSFRPGDMILARVISLGDSQSYLLSTAENELGVVVARSEAGGHMVPISWCEMQCPKSHVKELRKVARVQPQFLQT</sequence>
<dbReference type="GO" id="GO:0005730">
    <property type="term" value="C:nucleolus"/>
    <property type="evidence" value="ECO:0007669"/>
    <property type="project" value="UniProtKB-SubCell"/>
</dbReference>
<dbReference type="GO" id="GO:0005737">
    <property type="term" value="C:cytoplasm"/>
    <property type="evidence" value="ECO:0007669"/>
    <property type="project" value="TreeGrafter"/>
</dbReference>
<dbReference type="InterPro" id="IPR012340">
    <property type="entry name" value="NA-bd_OB-fold"/>
</dbReference>
<dbReference type="InterPro" id="IPR003029">
    <property type="entry name" value="S1_domain"/>
</dbReference>
<comment type="subcellular location">
    <subcellularLocation>
        <location evidence="1">Nucleus</location>
        <location evidence="1">Nucleolus</location>
    </subcellularLocation>
</comment>
<dbReference type="SUPFAM" id="SSF110324">
    <property type="entry name" value="Ribosomal L27 protein-like"/>
    <property type="match status" value="1"/>
</dbReference>
<dbReference type="InterPro" id="IPR025721">
    <property type="entry name" value="Exosome_cplx_N_dom"/>
</dbReference>
<dbReference type="FunFam" id="2.40.50.140:FF:000198">
    <property type="entry name" value="Exosome complex component CSL4"/>
    <property type="match status" value="1"/>
</dbReference>
<organism evidence="5 6">
    <name type="scientific">Eptatretus burgeri</name>
    <name type="common">Inshore hagfish</name>
    <dbReference type="NCBI Taxonomy" id="7764"/>
    <lineage>
        <taxon>Eukaryota</taxon>
        <taxon>Metazoa</taxon>
        <taxon>Chordata</taxon>
        <taxon>Craniata</taxon>
        <taxon>Vertebrata</taxon>
        <taxon>Cyclostomata</taxon>
        <taxon>Myxini</taxon>
        <taxon>Myxiniformes</taxon>
        <taxon>Myxinidae</taxon>
        <taxon>Eptatretinae</taxon>
        <taxon>Eptatretus</taxon>
    </lineage>
</organism>
<evidence type="ECO:0000256" key="1">
    <source>
        <dbReference type="ARBA" id="ARBA00004604"/>
    </source>
</evidence>
<dbReference type="GO" id="GO:0003723">
    <property type="term" value="F:RNA binding"/>
    <property type="evidence" value="ECO:0007669"/>
    <property type="project" value="InterPro"/>
</dbReference>
<evidence type="ECO:0000313" key="6">
    <source>
        <dbReference type="Proteomes" id="UP000694388"/>
    </source>
</evidence>
<dbReference type="GO" id="GO:0006396">
    <property type="term" value="P:RNA processing"/>
    <property type="evidence" value="ECO:0007669"/>
    <property type="project" value="InterPro"/>
</dbReference>
<dbReference type="InterPro" id="IPR039771">
    <property type="entry name" value="Csl4"/>
</dbReference>
<dbReference type="SMART" id="SM00316">
    <property type="entry name" value="S1"/>
    <property type="match status" value="1"/>
</dbReference>
<dbReference type="FunFam" id="2.40.50.100:FF:000024">
    <property type="entry name" value="Exosome complex component CSL4"/>
    <property type="match status" value="1"/>
</dbReference>
<feature type="domain" description="S1 motif" evidence="4">
    <location>
        <begin position="72"/>
        <end position="151"/>
    </location>
</feature>
<evidence type="ECO:0000313" key="5">
    <source>
        <dbReference type="Ensembl" id="ENSEBUP00000012876.1"/>
    </source>
</evidence>
<dbReference type="Pfam" id="PF10447">
    <property type="entry name" value="EXOSC1"/>
    <property type="match status" value="1"/>
</dbReference>
<dbReference type="Pfam" id="PF14382">
    <property type="entry name" value="ECR1_N"/>
    <property type="match status" value="1"/>
</dbReference>
<dbReference type="InterPro" id="IPR019495">
    <property type="entry name" value="EXOSC1_C"/>
</dbReference>
<dbReference type="Ensembl" id="ENSEBUT00000013442.1">
    <property type="protein sequence ID" value="ENSEBUP00000012866.1"/>
    <property type="gene ID" value="ENSEBUG00000008164.1"/>
</dbReference>
<protein>
    <submittedName>
        <fullName evidence="5">Exosome component 1</fullName>
    </submittedName>
</protein>
<dbReference type="PANTHER" id="PTHR12686:SF8">
    <property type="entry name" value="EXOSOME COMPLEX COMPONENT CSL4"/>
    <property type="match status" value="1"/>
</dbReference>
<dbReference type="SUPFAM" id="SSF50249">
    <property type="entry name" value="Nucleic acid-binding proteins"/>
    <property type="match status" value="1"/>
</dbReference>
<dbReference type="PROSITE" id="PS50126">
    <property type="entry name" value="S1"/>
    <property type="match status" value="1"/>
</dbReference>
<dbReference type="GeneTree" id="ENSGT00390000015287"/>
<proteinExistence type="predicted"/>
<name>A0A8C4QC71_EPTBU</name>
<evidence type="ECO:0000259" key="4">
    <source>
        <dbReference type="PROSITE" id="PS50126"/>
    </source>
</evidence>